<proteinExistence type="predicted"/>
<evidence type="ECO:0000313" key="2">
    <source>
        <dbReference type="Proteomes" id="UP000016714"/>
    </source>
</evidence>
<accession>A0A2I3CD33</accession>
<organism evidence="1 2">
    <name type="scientific">Vibrio alginolyticus (strain ATCC 17749 / DSM 2171 / NBRC 15630 / NCIMB 1903 / NCTC 12160 / XII-53)</name>
    <dbReference type="NCBI Taxonomy" id="1219076"/>
    <lineage>
        <taxon>Bacteria</taxon>
        <taxon>Pseudomonadati</taxon>
        <taxon>Pseudomonadota</taxon>
        <taxon>Gammaproteobacteria</taxon>
        <taxon>Vibrionales</taxon>
        <taxon>Vibrionaceae</taxon>
        <taxon>Vibrio</taxon>
    </lineage>
</organism>
<sequence length="37" mass="4585">MMVMLMRLWACQKWPKQVGHFFDQYRALLQRRPPSFS</sequence>
<gene>
    <name evidence="1" type="ORF">N646_2275</name>
</gene>
<name>A0A2I3CD33_VIBAX</name>
<evidence type="ECO:0000313" key="1">
    <source>
        <dbReference type="EMBL" id="AGV18087.1"/>
    </source>
</evidence>
<reference evidence="1 2" key="1">
    <citation type="journal article" date="2015" name="Genome Announc.">
        <title>Complete genome sequence of Vibrio alginolyticus ATCC 17749.</title>
        <authorList>
            <person name="Liu X.F."/>
            <person name="Cao Y."/>
            <person name="Zhang H.L."/>
            <person name="Chen Y.J."/>
            <person name="Hu C.J."/>
        </authorList>
    </citation>
    <scope>NUCLEOTIDE SEQUENCE [LARGE SCALE GENOMIC DNA]</scope>
    <source>
        <strain evidence="2">ATCC 17749 / DSM 2171 / NBRC 15630 / NCIMB 1903 / NCTC 12160 / XII-53</strain>
    </source>
</reference>
<dbReference type="AlphaFoldDB" id="A0A2I3CD33"/>
<protein>
    <submittedName>
        <fullName evidence="1">Uncharacterized protein</fullName>
    </submittedName>
</protein>
<dbReference type="KEGG" id="vag:N646_2275"/>
<dbReference type="EMBL" id="CP006718">
    <property type="protein sequence ID" value="AGV18087.1"/>
    <property type="molecule type" value="Genomic_DNA"/>
</dbReference>
<dbReference type="HOGENOM" id="CLU_3350005_0_0_6"/>
<dbReference type="Proteomes" id="UP000016714">
    <property type="component" value="Chromosome 1"/>
</dbReference>